<dbReference type="GO" id="GO:0046872">
    <property type="term" value="F:metal ion binding"/>
    <property type="evidence" value="ECO:0007669"/>
    <property type="project" value="UniProtKB-KW"/>
</dbReference>
<evidence type="ECO:0000259" key="8">
    <source>
        <dbReference type="Pfam" id="PF00884"/>
    </source>
</evidence>
<comment type="caution">
    <text evidence="9">The sequence shown here is derived from an EMBL/GenBank/DDBJ whole genome shotgun (WGS) entry which is preliminary data.</text>
</comment>
<dbReference type="Proteomes" id="UP001155241">
    <property type="component" value="Unassembled WGS sequence"/>
</dbReference>
<evidence type="ECO:0000256" key="4">
    <source>
        <dbReference type="ARBA" id="ARBA00022729"/>
    </source>
</evidence>
<feature type="chain" id="PRO_5040966025" evidence="7">
    <location>
        <begin position="25"/>
        <end position="494"/>
    </location>
</feature>
<comment type="cofactor">
    <cofactor evidence="1">
        <name>Ca(2+)</name>
        <dbReference type="ChEBI" id="CHEBI:29108"/>
    </cofactor>
</comment>
<dbReference type="PROSITE" id="PS00149">
    <property type="entry name" value="SULFATASE_2"/>
    <property type="match status" value="1"/>
</dbReference>
<sequence>MQSKRVLSLLPIVMAAFVTVTCWGACTAAGKDRPNVLFIAVDDLRPALGCYGDLQAKSPAIDSLAARGTMFRRAYCQQSLCNPSRASVMTGLRPDSIQVWDLQAHFRDHQPDVVTLPQLFKQHGYYTQSIGKVYHGGGRPAKDPPSWTAKPVLDIERSAQGRYATRHNLSGSGLKRDSTESADVPDNAYVDGVACDRACKTLQRLAESQRPFFLAVGFRKPHLPFCAPQRYWEMTSGRVNAVPRHPDLSQGAPELATRSWGELEGYRDIPDSPSTNLSSQDIARLRHGYYACVAYTDALVARLIDQLSASGLADRTIVVLWGDHGFHVGELGLWTKGNNFELGTRSPLVIYDPRIEKPVHDAETIVELLDIYPTLAELCELESPSSLEGRSLVKQLSDPANDTDRVAYSQFPRAANGSRHRGRGAYMGYAIRTNELRFVEWRDSDTGEVVAAELYDHTLDPHESKNRIDDETYTARRKELRQRLRSQFPISPTS</sequence>
<accession>A0A9X2JG23</accession>
<keyword evidence="3" id="KW-0479">Metal-binding</keyword>
<dbReference type="Gene3D" id="3.40.720.10">
    <property type="entry name" value="Alkaline Phosphatase, subunit A"/>
    <property type="match status" value="1"/>
</dbReference>
<evidence type="ECO:0000313" key="9">
    <source>
        <dbReference type="EMBL" id="MCO6044276.1"/>
    </source>
</evidence>
<dbReference type="AlphaFoldDB" id="A0A9X2JG23"/>
<keyword evidence="10" id="KW-1185">Reference proteome</keyword>
<dbReference type="CDD" id="cd16030">
    <property type="entry name" value="iduronate-2-sulfatase"/>
    <property type="match status" value="1"/>
</dbReference>
<feature type="domain" description="Sulfatase N-terminal" evidence="8">
    <location>
        <begin position="34"/>
        <end position="378"/>
    </location>
</feature>
<evidence type="ECO:0000256" key="6">
    <source>
        <dbReference type="ARBA" id="ARBA00022837"/>
    </source>
</evidence>
<dbReference type="PANTHER" id="PTHR45953:SF1">
    <property type="entry name" value="IDURONATE 2-SULFATASE"/>
    <property type="match status" value="1"/>
</dbReference>
<dbReference type="GO" id="GO:0004423">
    <property type="term" value="F:iduronate-2-sulfatase activity"/>
    <property type="evidence" value="ECO:0007669"/>
    <property type="project" value="InterPro"/>
</dbReference>
<gene>
    <name evidence="9" type="ORF">NG895_10190</name>
</gene>
<dbReference type="InterPro" id="IPR035874">
    <property type="entry name" value="IDS"/>
</dbReference>
<evidence type="ECO:0000256" key="3">
    <source>
        <dbReference type="ARBA" id="ARBA00022723"/>
    </source>
</evidence>
<organism evidence="9 10">
    <name type="scientific">Aeoliella straminimaris</name>
    <dbReference type="NCBI Taxonomy" id="2954799"/>
    <lineage>
        <taxon>Bacteria</taxon>
        <taxon>Pseudomonadati</taxon>
        <taxon>Planctomycetota</taxon>
        <taxon>Planctomycetia</taxon>
        <taxon>Pirellulales</taxon>
        <taxon>Lacipirellulaceae</taxon>
        <taxon>Aeoliella</taxon>
    </lineage>
</organism>
<comment type="similarity">
    <text evidence="2">Belongs to the sulfatase family.</text>
</comment>
<dbReference type="InterPro" id="IPR000917">
    <property type="entry name" value="Sulfatase_N"/>
</dbReference>
<dbReference type="GO" id="GO:0005737">
    <property type="term" value="C:cytoplasm"/>
    <property type="evidence" value="ECO:0007669"/>
    <property type="project" value="TreeGrafter"/>
</dbReference>
<reference evidence="9" key="1">
    <citation type="submission" date="2022-06" db="EMBL/GenBank/DDBJ databases">
        <title>Aeoliella straminimaris, a novel planctomycete from sediments.</title>
        <authorList>
            <person name="Vitorino I.R."/>
            <person name="Lage O.M."/>
        </authorList>
    </citation>
    <scope>NUCLEOTIDE SEQUENCE</scope>
    <source>
        <strain evidence="9">ICT_H6.2</strain>
    </source>
</reference>
<evidence type="ECO:0000313" key="10">
    <source>
        <dbReference type="Proteomes" id="UP001155241"/>
    </source>
</evidence>
<name>A0A9X2JG23_9BACT</name>
<proteinExistence type="inferred from homology"/>
<evidence type="ECO:0000256" key="1">
    <source>
        <dbReference type="ARBA" id="ARBA00001913"/>
    </source>
</evidence>
<protein>
    <submittedName>
        <fullName evidence="9">Sulfatase</fullName>
    </submittedName>
</protein>
<dbReference type="PANTHER" id="PTHR45953">
    <property type="entry name" value="IDURONATE 2-SULFATASE"/>
    <property type="match status" value="1"/>
</dbReference>
<keyword evidence="6" id="KW-0106">Calcium</keyword>
<dbReference type="RefSeq" id="WP_252852379.1">
    <property type="nucleotide sequence ID" value="NZ_JAMXLR010000036.1"/>
</dbReference>
<keyword evidence="4 7" id="KW-0732">Signal</keyword>
<feature type="signal peptide" evidence="7">
    <location>
        <begin position="1"/>
        <end position="24"/>
    </location>
</feature>
<dbReference type="InterPro" id="IPR017850">
    <property type="entry name" value="Alkaline_phosphatase_core_sf"/>
</dbReference>
<evidence type="ECO:0000256" key="2">
    <source>
        <dbReference type="ARBA" id="ARBA00008779"/>
    </source>
</evidence>
<dbReference type="Pfam" id="PF00884">
    <property type="entry name" value="Sulfatase"/>
    <property type="match status" value="1"/>
</dbReference>
<dbReference type="InterPro" id="IPR024607">
    <property type="entry name" value="Sulfatase_CS"/>
</dbReference>
<evidence type="ECO:0000256" key="5">
    <source>
        <dbReference type="ARBA" id="ARBA00022801"/>
    </source>
</evidence>
<keyword evidence="5" id="KW-0378">Hydrolase</keyword>
<dbReference type="SUPFAM" id="SSF53649">
    <property type="entry name" value="Alkaline phosphatase-like"/>
    <property type="match status" value="1"/>
</dbReference>
<dbReference type="EMBL" id="JAMXLR010000036">
    <property type="protein sequence ID" value="MCO6044276.1"/>
    <property type="molecule type" value="Genomic_DNA"/>
</dbReference>
<evidence type="ECO:0000256" key="7">
    <source>
        <dbReference type="SAM" id="SignalP"/>
    </source>
</evidence>